<dbReference type="InParanoid" id="C7Z2J9"/>
<evidence type="ECO:0000256" key="2">
    <source>
        <dbReference type="ARBA" id="ARBA00022737"/>
    </source>
</evidence>
<feature type="repeat" description="ANK" evidence="4">
    <location>
        <begin position="165"/>
        <end position="194"/>
    </location>
</feature>
<name>C7Z2J9_FUSV7</name>
<dbReference type="PROSITE" id="PS50088">
    <property type="entry name" value="ANK_REPEAT"/>
    <property type="match status" value="3"/>
</dbReference>
<reference evidence="6 7" key="1">
    <citation type="journal article" date="2009" name="PLoS Genet.">
        <title>The genome of Nectria haematococca: contribution of supernumerary chromosomes to gene expansion.</title>
        <authorList>
            <person name="Coleman J.J."/>
            <person name="Rounsley S.D."/>
            <person name="Rodriguez-Carres M."/>
            <person name="Kuo A."/>
            <person name="Wasmann C.C."/>
            <person name="Grimwood J."/>
            <person name="Schmutz J."/>
            <person name="Taga M."/>
            <person name="White G.J."/>
            <person name="Zhou S."/>
            <person name="Schwartz D.C."/>
            <person name="Freitag M."/>
            <person name="Ma L.J."/>
            <person name="Danchin E.G."/>
            <person name="Henrissat B."/>
            <person name="Coutinho P.M."/>
            <person name="Nelson D.R."/>
            <person name="Straney D."/>
            <person name="Napoli C.A."/>
            <person name="Barker B.M."/>
            <person name="Gribskov M."/>
            <person name="Rep M."/>
            <person name="Kroken S."/>
            <person name="Molnar I."/>
            <person name="Rensing C."/>
            <person name="Kennell J.C."/>
            <person name="Zamora J."/>
            <person name="Farman M.L."/>
            <person name="Selker E.U."/>
            <person name="Salamov A."/>
            <person name="Shapiro H."/>
            <person name="Pangilinan J."/>
            <person name="Lindquist E."/>
            <person name="Lamers C."/>
            <person name="Grigoriev I.V."/>
            <person name="Geiser D.M."/>
            <person name="Covert S.F."/>
            <person name="Temporini E."/>
            <person name="Vanetten H.D."/>
        </authorList>
    </citation>
    <scope>NUCLEOTIDE SEQUENCE [LARGE SCALE GENOMIC DNA]</scope>
    <source>
        <strain evidence="7">ATCC MYA-4622 / CBS 123669 / FGSC 9596 / NRRL 45880 / 77-13-4</strain>
    </source>
</reference>
<dbReference type="KEGG" id="nhe:NECHADRAFT_8556"/>
<proteinExistence type="predicted"/>
<dbReference type="eggNOG" id="KOG0504">
    <property type="taxonomic scope" value="Eukaryota"/>
</dbReference>
<feature type="repeat" description="ANK" evidence="4">
    <location>
        <begin position="52"/>
        <end position="84"/>
    </location>
</feature>
<dbReference type="OMA" id="AHYRNIF"/>
<sequence length="194" mass="21086">ETVGLLLEKGAQHDSKDKSDRSPLSWAAAGGHEEVLTALLRRKSSVDSKDTSKRTPLSWAAENGSKECVRLLLKEGADPDCADNNRRTPLSWAAGKGHLSVVKQLLAYRVDKEAPVSTETRNDTAMLELVFGEESRPAQDVALRSIAKTTKGKAKAIEVNSLDNKSWTPLFHAAYSGHKNVVEILLSHGADLTM</sequence>
<evidence type="ECO:0000313" key="7">
    <source>
        <dbReference type="Proteomes" id="UP000005206"/>
    </source>
</evidence>
<gene>
    <name evidence="6" type="ORF">NECHADRAFT_8556</name>
</gene>
<accession>C7Z2J9</accession>
<dbReference type="PRINTS" id="PR01415">
    <property type="entry name" value="ANKYRIN"/>
</dbReference>
<dbReference type="EMBL" id="GG698907">
    <property type="protein sequence ID" value="EEU41676.1"/>
    <property type="molecule type" value="Genomic_DNA"/>
</dbReference>
<protein>
    <recommendedName>
        <fullName evidence="1">protein S-acyltransferase</fullName>
        <ecNumber evidence="1">2.3.1.225</ecNumber>
    </recommendedName>
</protein>
<dbReference type="GeneID" id="9676045"/>
<dbReference type="SMART" id="SM00248">
    <property type="entry name" value="ANK"/>
    <property type="match status" value="4"/>
</dbReference>
<evidence type="ECO:0000256" key="1">
    <source>
        <dbReference type="ARBA" id="ARBA00012210"/>
    </source>
</evidence>
<organism evidence="6 7">
    <name type="scientific">Fusarium vanettenii (strain ATCC MYA-4622 / CBS 123669 / FGSC 9596 / NRRL 45880 / 77-13-4)</name>
    <name type="common">Fusarium solani subsp. pisi</name>
    <dbReference type="NCBI Taxonomy" id="660122"/>
    <lineage>
        <taxon>Eukaryota</taxon>
        <taxon>Fungi</taxon>
        <taxon>Dikarya</taxon>
        <taxon>Ascomycota</taxon>
        <taxon>Pezizomycotina</taxon>
        <taxon>Sordariomycetes</taxon>
        <taxon>Hypocreomycetidae</taxon>
        <taxon>Hypocreales</taxon>
        <taxon>Nectriaceae</taxon>
        <taxon>Fusarium</taxon>
        <taxon>Fusarium solani species complex</taxon>
        <taxon>Fusarium vanettenii</taxon>
    </lineage>
</organism>
<feature type="region of interest" description="Disordered" evidence="5">
    <location>
        <begin position="1"/>
        <end position="26"/>
    </location>
</feature>
<dbReference type="AlphaFoldDB" id="C7Z2J9"/>
<dbReference type="OrthoDB" id="426293at2759"/>
<dbReference type="InterPro" id="IPR002110">
    <property type="entry name" value="Ankyrin_rpt"/>
</dbReference>
<evidence type="ECO:0000256" key="4">
    <source>
        <dbReference type="PROSITE-ProRule" id="PRU00023"/>
    </source>
</evidence>
<feature type="compositionally biased region" description="Basic and acidic residues" evidence="5">
    <location>
        <begin position="10"/>
        <end position="21"/>
    </location>
</feature>
<evidence type="ECO:0000256" key="3">
    <source>
        <dbReference type="ARBA" id="ARBA00023043"/>
    </source>
</evidence>
<dbReference type="PANTHER" id="PTHR24161:SF85">
    <property type="entry name" value="PALMITOYLTRANSFERASE HIP14"/>
    <property type="match status" value="1"/>
</dbReference>
<evidence type="ECO:0000313" key="6">
    <source>
        <dbReference type="EMBL" id="EEU41676.1"/>
    </source>
</evidence>
<dbReference type="HOGENOM" id="CLU_000134_18_1_1"/>
<dbReference type="Gene3D" id="1.25.40.20">
    <property type="entry name" value="Ankyrin repeat-containing domain"/>
    <property type="match status" value="2"/>
</dbReference>
<dbReference type="VEuPathDB" id="FungiDB:NECHADRAFT_8556"/>
<dbReference type="InterPro" id="IPR036770">
    <property type="entry name" value="Ankyrin_rpt-contain_sf"/>
</dbReference>
<dbReference type="EC" id="2.3.1.225" evidence="1"/>
<dbReference type="RefSeq" id="XP_003047389.1">
    <property type="nucleotide sequence ID" value="XM_003047343.1"/>
</dbReference>
<dbReference type="STRING" id="660122.C7Z2J9"/>
<feature type="repeat" description="ANK" evidence="4">
    <location>
        <begin position="19"/>
        <end position="51"/>
    </location>
</feature>
<dbReference type="GO" id="GO:0019706">
    <property type="term" value="F:protein-cysteine S-palmitoyltransferase activity"/>
    <property type="evidence" value="ECO:0007669"/>
    <property type="project" value="UniProtKB-EC"/>
</dbReference>
<keyword evidence="2" id="KW-0677">Repeat</keyword>
<dbReference type="Proteomes" id="UP000005206">
    <property type="component" value="Chromosome 12"/>
</dbReference>
<dbReference type="Pfam" id="PF12796">
    <property type="entry name" value="Ank_2"/>
    <property type="match status" value="2"/>
</dbReference>
<feature type="non-terminal residue" evidence="6">
    <location>
        <position position="194"/>
    </location>
</feature>
<evidence type="ECO:0000256" key="5">
    <source>
        <dbReference type="SAM" id="MobiDB-lite"/>
    </source>
</evidence>
<dbReference type="PANTHER" id="PTHR24161">
    <property type="entry name" value="ANK_REP_REGION DOMAIN-CONTAINING PROTEIN-RELATED"/>
    <property type="match status" value="1"/>
</dbReference>
<dbReference type="PROSITE" id="PS50297">
    <property type="entry name" value="ANK_REP_REGION"/>
    <property type="match status" value="3"/>
</dbReference>
<feature type="non-terminal residue" evidence="6">
    <location>
        <position position="1"/>
    </location>
</feature>
<keyword evidence="7" id="KW-1185">Reference proteome</keyword>
<dbReference type="SUPFAM" id="SSF48403">
    <property type="entry name" value="Ankyrin repeat"/>
    <property type="match status" value="1"/>
</dbReference>
<keyword evidence="3 4" id="KW-0040">ANK repeat</keyword>